<dbReference type="AlphaFoldDB" id="A0A7S3MW86"/>
<reference evidence="2" key="1">
    <citation type="submission" date="2021-01" db="EMBL/GenBank/DDBJ databases">
        <authorList>
            <person name="Corre E."/>
            <person name="Pelletier E."/>
            <person name="Niang G."/>
            <person name="Scheremetjew M."/>
            <person name="Finn R."/>
            <person name="Kale V."/>
            <person name="Holt S."/>
            <person name="Cochrane G."/>
            <person name="Meng A."/>
            <person name="Brown T."/>
            <person name="Cohen L."/>
        </authorList>
    </citation>
    <scope>NUCLEOTIDE SEQUENCE</scope>
    <source>
        <strain evidence="2">S3</strain>
    </source>
</reference>
<evidence type="ECO:0000256" key="1">
    <source>
        <dbReference type="SAM" id="MobiDB-lite"/>
    </source>
</evidence>
<dbReference type="EMBL" id="HBIH01011659">
    <property type="protein sequence ID" value="CAE0324179.1"/>
    <property type="molecule type" value="Transcribed_RNA"/>
</dbReference>
<protein>
    <submittedName>
        <fullName evidence="2">Uncharacterized protein</fullName>
    </submittedName>
</protein>
<sequence length="191" mass="21542">MKKEMAPSVDKVGDFSFSQALDYSQGNSMNELGKYVDDGFKKQAEFEKKKASDEAAAKAKADQQAQVQQHRQAVRQSIVQVKSDDEDTKEEPKGDAPPVYTPKPIPPEGFKMHSHNITGPFVYDHPVDPKQSTIFGPFGFEIEDIKNTHDTGRLSAMNEDEPEPTPDPNSWANWQLRQDEENGGYYEHLKI</sequence>
<organism evidence="2">
    <name type="scientific">Strombidium inclinatum</name>
    <dbReference type="NCBI Taxonomy" id="197538"/>
    <lineage>
        <taxon>Eukaryota</taxon>
        <taxon>Sar</taxon>
        <taxon>Alveolata</taxon>
        <taxon>Ciliophora</taxon>
        <taxon>Intramacronucleata</taxon>
        <taxon>Spirotrichea</taxon>
        <taxon>Oligotrichia</taxon>
        <taxon>Strombidiidae</taxon>
        <taxon>Strombidium</taxon>
    </lineage>
</organism>
<proteinExistence type="predicted"/>
<feature type="region of interest" description="Disordered" evidence="1">
    <location>
        <begin position="45"/>
        <end position="113"/>
    </location>
</feature>
<evidence type="ECO:0000313" key="2">
    <source>
        <dbReference type="EMBL" id="CAE0324179.1"/>
    </source>
</evidence>
<gene>
    <name evidence="2" type="ORF">SINC0208_LOCUS4765</name>
</gene>
<feature type="region of interest" description="Disordered" evidence="1">
    <location>
        <begin position="153"/>
        <end position="173"/>
    </location>
</feature>
<name>A0A7S3MW86_9SPIT</name>
<feature type="compositionally biased region" description="Basic and acidic residues" evidence="1">
    <location>
        <begin position="45"/>
        <end position="61"/>
    </location>
</feature>
<feature type="compositionally biased region" description="Low complexity" evidence="1">
    <location>
        <begin position="62"/>
        <end position="77"/>
    </location>
</feature>
<accession>A0A7S3MW86</accession>